<accession>A0A2H0XAS5</accession>
<feature type="transmembrane region" description="Helical" evidence="1">
    <location>
        <begin position="59"/>
        <end position="80"/>
    </location>
</feature>
<gene>
    <name evidence="2" type="ORF">COT51_04000</name>
</gene>
<protein>
    <submittedName>
        <fullName evidence="2">Uncharacterized protein</fullName>
    </submittedName>
</protein>
<keyword evidence="1" id="KW-1133">Transmembrane helix</keyword>
<dbReference type="EMBL" id="PEYV01000066">
    <property type="protein sequence ID" value="PIS21198.1"/>
    <property type="molecule type" value="Genomic_DNA"/>
</dbReference>
<sequence length="91" mass="9787">MNIISALRQIIPTLSKSVMLILGFGITTFVMLLIGNLCHKRKATGARKVSAQKAVFNATLVLAIMISLYMIISMADVIFAESSVSANGLPF</sequence>
<evidence type="ECO:0000313" key="3">
    <source>
        <dbReference type="Proteomes" id="UP000231098"/>
    </source>
</evidence>
<organism evidence="2 3">
    <name type="scientific">candidate division WWE3 bacterium CG08_land_8_20_14_0_20_41_15</name>
    <dbReference type="NCBI Taxonomy" id="1975086"/>
    <lineage>
        <taxon>Bacteria</taxon>
        <taxon>Katanobacteria</taxon>
    </lineage>
</organism>
<evidence type="ECO:0000313" key="2">
    <source>
        <dbReference type="EMBL" id="PIS21198.1"/>
    </source>
</evidence>
<dbReference type="AlphaFoldDB" id="A0A2H0XAS5"/>
<dbReference type="Proteomes" id="UP000231098">
    <property type="component" value="Unassembled WGS sequence"/>
</dbReference>
<feature type="transmembrane region" description="Helical" evidence="1">
    <location>
        <begin position="18"/>
        <end position="38"/>
    </location>
</feature>
<evidence type="ECO:0000256" key="1">
    <source>
        <dbReference type="SAM" id="Phobius"/>
    </source>
</evidence>
<reference evidence="3" key="1">
    <citation type="submission" date="2017-09" db="EMBL/GenBank/DDBJ databases">
        <title>Depth-based differentiation of microbial function through sediment-hosted aquifers and enrichment of novel symbionts in the deep terrestrial subsurface.</title>
        <authorList>
            <person name="Probst A.J."/>
            <person name="Ladd B."/>
            <person name="Jarett J.K."/>
            <person name="Geller-Mcgrath D.E."/>
            <person name="Sieber C.M.K."/>
            <person name="Emerson J.B."/>
            <person name="Anantharaman K."/>
            <person name="Thomas B.C."/>
            <person name="Malmstrom R."/>
            <person name="Stieglmeier M."/>
            <person name="Klingl A."/>
            <person name="Woyke T."/>
            <person name="Ryan C.M."/>
            <person name="Banfield J.F."/>
        </authorList>
    </citation>
    <scope>NUCLEOTIDE SEQUENCE [LARGE SCALE GENOMIC DNA]</scope>
</reference>
<name>A0A2H0XAS5_UNCKA</name>
<keyword evidence="1" id="KW-0472">Membrane</keyword>
<comment type="caution">
    <text evidence="2">The sequence shown here is derived from an EMBL/GenBank/DDBJ whole genome shotgun (WGS) entry which is preliminary data.</text>
</comment>
<proteinExistence type="predicted"/>
<keyword evidence="1" id="KW-0812">Transmembrane</keyword>